<dbReference type="InterPro" id="IPR050366">
    <property type="entry name" value="BP-dependent_transpt_permease"/>
</dbReference>
<dbReference type="PANTHER" id="PTHR43386:SF1">
    <property type="entry name" value="D,D-DIPEPTIDE TRANSPORT SYSTEM PERMEASE PROTEIN DDPC-RELATED"/>
    <property type="match status" value="1"/>
</dbReference>
<keyword evidence="12" id="KW-1185">Reference proteome</keyword>
<evidence type="ECO:0000256" key="3">
    <source>
        <dbReference type="ARBA" id="ARBA00022475"/>
    </source>
</evidence>
<feature type="domain" description="ABC transmembrane type-1" evidence="10">
    <location>
        <begin position="80"/>
        <end position="269"/>
    </location>
</feature>
<name>A0ABV7FYG3_9PROT</name>
<dbReference type="Proteomes" id="UP001595593">
    <property type="component" value="Unassembled WGS sequence"/>
</dbReference>
<dbReference type="Gene3D" id="1.10.3720.10">
    <property type="entry name" value="MetI-like"/>
    <property type="match status" value="1"/>
</dbReference>
<feature type="transmembrane region" description="Helical" evidence="9">
    <location>
        <begin position="21"/>
        <end position="40"/>
    </location>
</feature>
<dbReference type="InterPro" id="IPR000515">
    <property type="entry name" value="MetI-like"/>
</dbReference>
<evidence type="ECO:0000256" key="8">
    <source>
        <dbReference type="ARBA" id="ARBA00023136"/>
    </source>
</evidence>
<evidence type="ECO:0000256" key="1">
    <source>
        <dbReference type="ARBA" id="ARBA00004651"/>
    </source>
</evidence>
<sequence length="276" mass="28335">MSGANPAATALPFRLPPFSLLLAWAVLGLLVLCAVAPGLFTSQDPLQGVAGRQLEAPGAEHLLGTDGLGRDMLARVVHGARQSLSGAFLAVGLGLAAGTALGLLAGARGGFIDAAVMRLVDTLLAVPSLLLSLSVIILLGFGSINAAVAVGCVSIAHFARLSRAEVLRVRRADFVEAAFGSGGRFLPVLWRHVLPNALTSVLALAALQFGSAILALATLGFLGYGAPPPTPEWGLLIAEGRDFMATAWWLTAAPGIVTVLAVLSAERISRGLGDRR</sequence>
<keyword evidence="7 9" id="KW-1133">Transmembrane helix</keyword>
<evidence type="ECO:0000313" key="11">
    <source>
        <dbReference type="EMBL" id="MFC3125448.1"/>
    </source>
</evidence>
<protein>
    <submittedName>
        <fullName evidence="11">ABC transporter permease</fullName>
    </submittedName>
</protein>
<keyword evidence="6" id="KW-0653">Protein transport</keyword>
<organism evidence="11 12">
    <name type="scientific">Teichococcus globiformis</name>
    <dbReference type="NCBI Taxonomy" id="2307229"/>
    <lineage>
        <taxon>Bacteria</taxon>
        <taxon>Pseudomonadati</taxon>
        <taxon>Pseudomonadota</taxon>
        <taxon>Alphaproteobacteria</taxon>
        <taxon>Acetobacterales</taxon>
        <taxon>Roseomonadaceae</taxon>
        <taxon>Roseomonas</taxon>
    </lineage>
</organism>
<dbReference type="PROSITE" id="PS50928">
    <property type="entry name" value="ABC_TM1"/>
    <property type="match status" value="1"/>
</dbReference>
<comment type="subcellular location">
    <subcellularLocation>
        <location evidence="1 9">Cell membrane</location>
        <topology evidence="1 9">Multi-pass membrane protein</topology>
    </subcellularLocation>
</comment>
<evidence type="ECO:0000256" key="7">
    <source>
        <dbReference type="ARBA" id="ARBA00022989"/>
    </source>
</evidence>
<evidence type="ECO:0000256" key="4">
    <source>
        <dbReference type="ARBA" id="ARBA00022692"/>
    </source>
</evidence>
<keyword evidence="4 9" id="KW-0812">Transmembrane</keyword>
<dbReference type="PANTHER" id="PTHR43386">
    <property type="entry name" value="OLIGOPEPTIDE TRANSPORT SYSTEM PERMEASE PROTEIN APPC"/>
    <property type="match status" value="1"/>
</dbReference>
<evidence type="ECO:0000313" key="12">
    <source>
        <dbReference type="Proteomes" id="UP001595593"/>
    </source>
</evidence>
<keyword evidence="8 9" id="KW-0472">Membrane</keyword>
<feature type="transmembrane region" description="Helical" evidence="9">
    <location>
        <begin position="201"/>
        <end position="226"/>
    </location>
</feature>
<evidence type="ECO:0000259" key="10">
    <source>
        <dbReference type="PROSITE" id="PS50928"/>
    </source>
</evidence>
<keyword evidence="3" id="KW-1003">Cell membrane</keyword>
<feature type="transmembrane region" description="Helical" evidence="9">
    <location>
        <begin position="119"/>
        <end position="138"/>
    </location>
</feature>
<proteinExistence type="inferred from homology"/>
<feature type="transmembrane region" description="Helical" evidence="9">
    <location>
        <begin position="246"/>
        <end position="265"/>
    </location>
</feature>
<gene>
    <name evidence="11" type="ORF">ACFOD4_10280</name>
</gene>
<evidence type="ECO:0000256" key="2">
    <source>
        <dbReference type="ARBA" id="ARBA00022448"/>
    </source>
</evidence>
<dbReference type="InterPro" id="IPR035906">
    <property type="entry name" value="MetI-like_sf"/>
</dbReference>
<keyword evidence="5" id="KW-0571">Peptide transport</keyword>
<dbReference type="Pfam" id="PF00528">
    <property type="entry name" value="BPD_transp_1"/>
    <property type="match status" value="1"/>
</dbReference>
<evidence type="ECO:0000256" key="6">
    <source>
        <dbReference type="ARBA" id="ARBA00022927"/>
    </source>
</evidence>
<reference evidence="12" key="1">
    <citation type="journal article" date="2019" name="Int. J. Syst. Evol. Microbiol.">
        <title>The Global Catalogue of Microorganisms (GCM) 10K type strain sequencing project: providing services to taxonomists for standard genome sequencing and annotation.</title>
        <authorList>
            <consortium name="The Broad Institute Genomics Platform"/>
            <consortium name="The Broad Institute Genome Sequencing Center for Infectious Disease"/>
            <person name="Wu L."/>
            <person name="Ma J."/>
        </authorList>
    </citation>
    <scope>NUCLEOTIDE SEQUENCE [LARGE SCALE GENOMIC DNA]</scope>
    <source>
        <strain evidence="12">KCTC 52094</strain>
    </source>
</reference>
<accession>A0ABV7FYG3</accession>
<comment type="caution">
    <text evidence="11">The sequence shown here is derived from an EMBL/GenBank/DDBJ whole genome shotgun (WGS) entry which is preliminary data.</text>
</comment>
<feature type="transmembrane region" description="Helical" evidence="9">
    <location>
        <begin position="87"/>
        <end position="107"/>
    </location>
</feature>
<dbReference type="EMBL" id="JBHRTN010000009">
    <property type="protein sequence ID" value="MFC3125448.1"/>
    <property type="molecule type" value="Genomic_DNA"/>
</dbReference>
<comment type="similarity">
    <text evidence="9">Belongs to the binding-protein-dependent transport system permease family.</text>
</comment>
<dbReference type="CDD" id="cd06261">
    <property type="entry name" value="TM_PBP2"/>
    <property type="match status" value="1"/>
</dbReference>
<evidence type="ECO:0000256" key="9">
    <source>
        <dbReference type="RuleBase" id="RU363032"/>
    </source>
</evidence>
<keyword evidence="2 9" id="KW-0813">Transport</keyword>
<evidence type="ECO:0000256" key="5">
    <source>
        <dbReference type="ARBA" id="ARBA00022856"/>
    </source>
</evidence>
<dbReference type="RefSeq" id="WP_379596153.1">
    <property type="nucleotide sequence ID" value="NZ_JBHRTN010000009.1"/>
</dbReference>
<dbReference type="SUPFAM" id="SSF161098">
    <property type="entry name" value="MetI-like"/>
    <property type="match status" value="1"/>
</dbReference>